<dbReference type="AlphaFoldDB" id="A0A537K8S0"/>
<dbReference type="GO" id="GO:0016627">
    <property type="term" value="F:oxidoreductase activity, acting on the CH-CH group of donors"/>
    <property type="evidence" value="ECO:0007669"/>
    <property type="project" value="TreeGrafter"/>
</dbReference>
<sequence length="160" mass="17918">MLAEARVGRLATADAKGRPHVIPVCFAFDGRHLYTAIDEKPKRAAPRRLRRVRNIEANPQVALVVDHYEEDWGRLRYVLVSGTARVIADGREHAAAIALLREKYPQYRAMRLEGRPVITISPRRVAAWAGSLIRARRSSPPPGSGAAAAPRPDSRRRRCR</sequence>
<protein>
    <submittedName>
        <fullName evidence="4">TIGR03668 family PPOX class F420-dependent oxidoreductase</fullName>
    </submittedName>
</protein>
<reference evidence="4 5" key="1">
    <citation type="journal article" date="2019" name="Nat. Microbiol.">
        <title>Mediterranean grassland soil C-N compound turnover is dependent on rainfall and depth, and is mediated by genomically divergent microorganisms.</title>
        <authorList>
            <person name="Diamond S."/>
            <person name="Andeer P.F."/>
            <person name="Li Z."/>
            <person name="Crits-Christoph A."/>
            <person name="Burstein D."/>
            <person name="Anantharaman K."/>
            <person name="Lane K.R."/>
            <person name="Thomas B.C."/>
            <person name="Pan C."/>
            <person name="Northen T.R."/>
            <person name="Banfield J.F."/>
        </authorList>
    </citation>
    <scope>NUCLEOTIDE SEQUENCE [LARGE SCALE GENOMIC DNA]</scope>
    <source>
        <strain evidence="4">NP_3</strain>
    </source>
</reference>
<evidence type="ECO:0000313" key="4">
    <source>
        <dbReference type="EMBL" id="TMI91916.1"/>
    </source>
</evidence>
<accession>A0A537K8S0</accession>
<proteinExistence type="predicted"/>
<feature type="region of interest" description="Disordered" evidence="2">
    <location>
        <begin position="136"/>
        <end position="160"/>
    </location>
</feature>
<dbReference type="GO" id="GO:0070967">
    <property type="term" value="F:coenzyme F420 binding"/>
    <property type="evidence" value="ECO:0007669"/>
    <property type="project" value="TreeGrafter"/>
</dbReference>
<keyword evidence="1" id="KW-0560">Oxidoreductase</keyword>
<dbReference type="PANTHER" id="PTHR35176">
    <property type="entry name" value="HEME OXYGENASE HI_0854-RELATED"/>
    <property type="match status" value="1"/>
</dbReference>
<dbReference type="EMBL" id="VBAK01000078">
    <property type="protein sequence ID" value="TMI91916.1"/>
    <property type="molecule type" value="Genomic_DNA"/>
</dbReference>
<organism evidence="4 5">
    <name type="scientific">Candidatus Segetimicrobium genomatis</name>
    <dbReference type="NCBI Taxonomy" id="2569760"/>
    <lineage>
        <taxon>Bacteria</taxon>
        <taxon>Bacillati</taxon>
        <taxon>Candidatus Sysuimicrobiota</taxon>
        <taxon>Candidatus Sysuimicrobiia</taxon>
        <taxon>Candidatus Sysuimicrobiales</taxon>
        <taxon>Candidatus Segetimicrobiaceae</taxon>
        <taxon>Candidatus Segetimicrobium</taxon>
    </lineage>
</organism>
<evidence type="ECO:0000256" key="2">
    <source>
        <dbReference type="SAM" id="MobiDB-lite"/>
    </source>
</evidence>
<dbReference type="SUPFAM" id="SSF50475">
    <property type="entry name" value="FMN-binding split barrel"/>
    <property type="match status" value="1"/>
</dbReference>
<comment type="caution">
    <text evidence="4">The sequence shown here is derived from an EMBL/GenBank/DDBJ whole genome shotgun (WGS) entry which is preliminary data.</text>
</comment>
<dbReference type="Pfam" id="PF01243">
    <property type="entry name" value="PNPOx_N"/>
    <property type="match status" value="1"/>
</dbReference>
<dbReference type="Gene3D" id="2.30.110.10">
    <property type="entry name" value="Electron Transport, Fmn-binding Protein, Chain A"/>
    <property type="match status" value="1"/>
</dbReference>
<evidence type="ECO:0000313" key="5">
    <source>
        <dbReference type="Proteomes" id="UP000318509"/>
    </source>
</evidence>
<name>A0A537K8S0_9BACT</name>
<dbReference type="Proteomes" id="UP000318509">
    <property type="component" value="Unassembled WGS sequence"/>
</dbReference>
<dbReference type="PANTHER" id="PTHR35176:SF6">
    <property type="entry name" value="HEME OXYGENASE HI_0854-RELATED"/>
    <property type="match status" value="1"/>
</dbReference>
<evidence type="ECO:0000256" key="1">
    <source>
        <dbReference type="ARBA" id="ARBA00023002"/>
    </source>
</evidence>
<dbReference type="InterPro" id="IPR019967">
    <property type="entry name" value="F420-dep_enz_PPOX_Rv0121"/>
</dbReference>
<evidence type="ECO:0000259" key="3">
    <source>
        <dbReference type="Pfam" id="PF01243"/>
    </source>
</evidence>
<dbReference type="InterPro" id="IPR012349">
    <property type="entry name" value="Split_barrel_FMN-bd"/>
</dbReference>
<dbReference type="GO" id="GO:0005829">
    <property type="term" value="C:cytosol"/>
    <property type="evidence" value="ECO:0007669"/>
    <property type="project" value="TreeGrafter"/>
</dbReference>
<dbReference type="NCBIfam" id="TIGR03668">
    <property type="entry name" value="Rv0121_F420"/>
    <property type="match status" value="1"/>
</dbReference>
<feature type="domain" description="Pyridoxamine 5'-phosphate oxidase N-terminal" evidence="3">
    <location>
        <begin position="2"/>
        <end position="128"/>
    </location>
</feature>
<dbReference type="InterPro" id="IPR011576">
    <property type="entry name" value="Pyridox_Oxase_N"/>
</dbReference>
<dbReference type="InterPro" id="IPR052019">
    <property type="entry name" value="F420H2_bilvrd_red/Heme_oxyg"/>
</dbReference>
<gene>
    <name evidence="4" type="ORF">E6H00_03330</name>
</gene>